<dbReference type="Proteomes" id="UP000501058">
    <property type="component" value="Chromosome"/>
</dbReference>
<dbReference type="RefSeq" id="WP_166234744.1">
    <property type="nucleotide sequence ID" value="NZ_CP049865.1"/>
</dbReference>
<evidence type="ECO:0000259" key="3">
    <source>
        <dbReference type="PROSITE" id="PS51372"/>
    </source>
</evidence>
<dbReference type="InterPro" id="IPR016152">
    <property type="entry name" value="PTrfase/Anion_transptr"/>
</dbReference>
<dbReference type="Gene3D" id="1.10.10.10">
    <property type="entry name" value="Winged helix-like DNA-binding domain superfamily/Winged helix DNA-binding domain"/>
    <property type="match status" value="1"/>
</dbReference>
<dbReference type="PROSITE" id="PS51094">
    <property type="entry name" value="PTS_EIIA_TYPE_2"/>
    <property type="match status" value="1"/>
</dbReference>
<dbReference type="SUPFAM" id="SSF55804">
    <property type="entry name" value="Phoshotransferase/anion transport protein"/>
    <property type="match status" value="1"/>
</dbReference>
<dbReference type="Gene3D" id="1.10.1790.10">
    <property type="entry name" value="PRD domain"/>
    <property type="match status" value="1"/>
</dbReference>
<proteinExistence type="predicted"/>
<dbReference type="EMBL" id="CP049865">
    <property type="protein sequence ID" value="QIK73677.1"/>
    <property type="molecule type" value="Genomic_DNA"/>
</dbReference>
<keyword evidence="5" id="KW-1185">Reference proteome</keyword>
<evidence type="ECO:0000256" key="1">
    <source>
        <dbReference type="ARBA" id="ARBA00022737"/>
    </source>
</evidence>
<dbReference type="PANTHER" id="PTHR30185">
    <property type="entry name" value="CRYPTIC BETA-GLUCOSIDE BGL OPERON ANTITERMINATOR"/>
    <property type="match status" value="1"/>
</dbReference>
<evidence type="ECO:0000313" key="5">
    <source>
        <dbReference type="Proteomes" id="UP000501058"/>
    </source>
</evidence>
<accession>A0A6G7YAN9</accession>
<gene>
    <name evidence="4" type="ORF">G7070_17150</name>
</gene>
<feature type="domain" description="PTS EIIA type-2" evidence="2">
    <location>
        <begin position="496"/>
        <end position="635"/>
    </location>
</feature>
<dbReference type="PROSITE" id="PS51372">
    <property type="entry name" value="PRD_2"/>
    <property type="match status" value="1"/>
</dbReference>
<dbReference type="InterPro" id="IPR036388">
    <property type="entry name" value="WH-like_DNA-bd_sf"/>
</dbReference>
<dbReference type="InterPro" id="IPR036634">
    <property type="entry name" value="PRD_sf"/>
</dbReference>
<organism evidence="4 5">
    <name type="scientific">Propioniciclava coleopterorum</name>
    <dbReference type="NCBI Taxonomy" id="2714937"/>
    <lineage>
        <taxon>Bacteria</taxon>
        <taxon>Bacillati</taxon>
        <taxon>Actinomycetota</taxon>
        <taxon>Actinomycetes</taxon>
        <taxon>Propionibacteriales</taxon>
        <taxon>Propionibacteriaceae</taxon>
        <taxon>Propioniciclava</taxon>
    </lineage>
</organism>
<reference evidence="4 5" key="1">
    <citation type="submission" date="2020-03" db="EMBL/GenBank/DDBJ databases">
        <title>Propioniciclava sp. nov., isolated from Hydrophilus acuminatus.</title>
        <authorList>
            <person name="Hyun D.-W."/>
            <person name="Bae J.-W."/>
        </authorList>
    </citation>
    <scope>NUCLEOTIDE SEQUENCE [LARGE SCALE GENOMIC DNA]</scope>
    <source>
        <strain evidence="4 5">HDW11</strain>
    </source>
</reference>
<evidence type="ECO:0000259" key="2">
    <source>
        <dbReference type="PROSITE" id="PS51094"/>
    </source>
</evidence>
<feature type="domain" description="PRD" evidence="3">
    <location>
        <begin position="288"/>
        <end position="394"/>
    </location>
</feature>
<dbReference type="KEGG" id="prv:G7070_17150"/>
<dbReference type="Gene3D" id="3.40.930.10">
    <property type="entry name" value="Mannitol-specific EII, Chain A"/>
    <property type="match status" value="1"/>
</dbReference>
<dbReference type="Pfam" id="PF00359">
    <property type="entry name" value="PTS_EIIA_2"/>
    <property type="match status" value="1"/>
</dbReference>
<dbReference type="SUPFAM" id="SSF63520">
    <property type="entry name" value="PTS-regulatory domain, PRD"/>
    <property type="match status" value="1"/>
</dbReference>
<protein>
    <submittedName>
        <fullName evidence="4">PTS transporter subunit EIIA</fullName>
    </submittedName>
</protein>
<dbReference type="GO" id="GO:0006355">
    <property type="term" value="P:regulation of DNA-templated transcription"/>
    <property type="evidence" value="ECO:0007669"/>
    <property type="project" value="InterPro"/>
</dbReference>
<dbReference type="Pfam" id="PF00874">
    <property type="entry name" value="PRD"/>
    <property type="match status" value="1"/>
</dbReference>
<evidence type="ECO:0000313" key="4">
    <source>
        <dbReference type="EMBL" id="QIK73677.1"/>
    </source>
</evidence>
<dbReference type="PANTHER" id="PTHR30185:SF12">
    <property type="entry name" value="TRANSCRIPTIONAL REGULATOR MANR"/>
    <property type="match status" value="1"/>
</dbReference>
<dbReference type="InterPro" id="IPR011608">
    <property type="entry name" value="PRD"/>
</dbReference>
<keyword evidence="1" id="KW-0677">Repeat</keyword>
<name>A0A6G7YAN9_9ACTN</name>
<dbReference type="AlphaFoldDB" id="A0A6G7YAN9"/>
<dbReference type="InterPro" id="IPR002178">
    <property type="entry name" value="PTS_EIIA_type-2_dom"/>
</dbReference>
<sequence>MRVGVDVAWLSERQALLLHLLSEVGHPVTGQGLTTLLGVSPRTLRYDIARVNRTAGVDLVQGTSQGYRLDLAAHQSLTQAGVHLTPELGNEDRVLLYLLDHPRTDVHDIVVDCYLGESVVRSALRKLKAQLGNGPTTLSTRGSAVSLDADELELRRLLGQLVHRAMDVAGGRNSRIGRYLPDVDVPRLGVLVDAVLAEHGVSMDDLRRESLVITLAICLQRSRRRSPQPGGRDLGEDAASRIVAALTTQAARLYPERPLGLADQAHLAGLVASALDADDERPSPAGRPDAATVRCVVHDALEETVARFNLTIQRDKLLSSLEGHIGRMLRRVDTMLYFRNSLQDSLHARSPFLYDVAVFLADRIARRLDVRFTDDEIGLLAIYFGLYSTEPTTDEQAVTAVLVCPRYQTLQDWLIAGLVERYLETLRIVDIVSTPAEADALEADLVITTFEDSGNGRPTVQISAVLSHLDVQAIDAALSRVRESRSRGRMARTMARFLDPALFFTGQRFDDATEAIVFLSRAMAERGVVPPEYLDSVLLRETYSSTAFARRFAIPHAMDLIAHETKVAVLIPEAPISWEGADVTLVLMLAINGDDYDDFIDFYQPLVRLLYDPQLFSQVRKASGFAEFRDLLGEQLSAE</sequence>
<dbReference type="InterPro" id="IPR050661">
    <property type="entry name" value="BglG_antiterminators"/>
</dbReference>